<dbReference type="InterPro" id="IPR032342">
    <property type="entry name" value="DUF4861"/>
</dbReference>
<sequence>MKPRVRSLIAASILASGLVIAPAGWAADAAWYTQGQFAPVERIEIKLTNDLNEARRAAPVVLTPEHLPMLRGAQALTITLVDPTGAPRPAPDKERQAQEGPHGHLAESGGRAIDYQLDDLDADGLWDELFLQVDLKPRETRTIHIYRGFQQRGWNPHRTHAGIGSYMRHTVPFWESEAVGWKLWFPTDADVYGKREPLLMSPRLYMGNLDGYAVSRIDPAMGSDIMSVDDSFGGGGIGVFDQPSQPDVVSRPRFTPNSDHENRFNGDGLSDTRYAFEVVANGPLRSMIRVKTLNWDSGHGRYEVEQLYTAYAGQNYSTARVRFKTFAPRAKGAAFAAGIRAHDPEEIKYQAGGVVITGGAENVRNPDDKEAVQNSFRIEYAGSALIVRDQYKPAYVWSKARQGNHVFRVEPTKDGVFEYMLAAAWSEGPTLKTADAFRGYVIKSTREYNAPVRLTGIAQQSR</sequence>
<feature type="region of interest" description="Disordered" evidence="1">
    <location>
        <begin position="82"/>
        <end position="108"/>
    </location>
</feature>
<reference evidence="3" key="1">
    <citation type="submission" date="2024-06" db="EMBL/GenBank/DDBJ databases">
        <title>Caulobacter inopinatus, sp. nov.</title>
        <authorList>
            <person name="Donachie S.P."/>
        </authorList>
    </citation>
    <scope>NUCLEOTIDE SEQUENCE</scope>
    <source>
        <strain evidence="3">73W</strain>
    </source>
</reference>
<dbReference type="RefSeq" id="WP_369059556.1">
    <property type="nucleotide sequence ID" value="NZ_CP158375.1"/>
</dbReference>
<feature type="signal peptide" evidence="2">
    <location>
        <begin position="1"/>
        <end position="26"/>
    </location>
</feature>
<feature type="chain" id="PRO_5044239042" evidence="2">
    <location>
        <begin position="27"/>
        <end position="462"/>
    </location>
</feature>
<keyword evidence="2" id="KW-0732">Signal</keyword>
<name>A0AB39KTA7_9CAUL</name>
<evidence type="ECO:0000313" key="3">
    <source>
        <dbReference type="EMBL" id="XDO96716.1"/>
    </source>
</evidence>
<dbReference type="AlphaFoldDB" id="A0AB39KTA7"/>
<proteinExistence type="predicted"/>
<accession>A0AB39KTA7</accession>
<gene>
    <name evidence="3" type="ORF">ABOZ73_18425</name>
</gene>
<protein>
    <submittedName>
        <fullName evidence="3">DUF4861 family protein</fullName>
    </submittedName>
</protein>
<evidence type="ECO:0000256" key="2">
    <source>
        <dbReference type="SAM" id="SignalP"/>
    </source>
</evidence>
<dbReference type="Pfam" id="PF16153">
    <property type="entry name" value="DUF4861"/>
    <property type="match status" value="1"/>
</dbReference>
<organism evidence="3">
    <name type="scientific">Caulobacter sp. 73W</name>
    <dbReference type="NCBI Taxonomy" id="3161137"/>
    <lineage>
        <taxon>Bacteria</taxon>
        <taxon>Pseudomonadati</taxon>
        <taxon>Pseudomonadota</taxon>
        <taxon>Alphaproteobacteria</taxon>
        <taxon>Caulobacterales</taxon>
        <taxon>Caulobacteraceae</taxon>
        <taxon>Caulobacter</taxon>
    </lineage>
</organism>
<feature type="region of interest" description="Disordered" evidence="1">
    <location>
        <begin position="245"/>
        <end position="266"/>
    </location>
</feature>
<feature type="compositionally biased region" description="Basic and acidic residues" evidence="1">
    <location>
        <begin position="90"/>
        <end position="105"/>
    </location>
</feature>
<dbReference type="EMBL" id="CP158375">
    <property type="protein sequence ID" value="XDO96716.1"/>
    <property type="molecule type" value="Genomic_DNA"/>
</dbReference>
<evidence type="ECO:0000256" key="1">
    <source>
        <dbReference type="SAM" id="MobiDB-lite"/>
    </source>
</evidence>